<organism evidence="1 2">
    <name type="scientific">Geomonas terrae</name>
    <dbReference type="NCBI Taxonomy" id="2562681"/>
    <lineage>
        <taxon>Bacteria</taxon>
        <taxon>Pseudomonadati</taxon>
        <taxon>Thermodesulfobacteriota</taxon>
        <taxon>Desulfuromonadia</taxon>
        <taxon>Geobacterales</taxon>
        <taxon>Geobacteraceae</taxon>
        <taxon>Geomonas</taxon>
    </lineage>
</organism>
<reference evidence="1 2" key="1">
    <citation type="submission" date="2019-04" db="EMBL/GenBank/DDBJ databases">
        <title>Geobacter oryzae sp. nov., ferric-reducing bacteria isolated from paddy soil.</title>
        <authorList>
            <person name="Xu Z."/>
            <person name="Masuda Y."/>
            <person name="Itoh H."/>
            <person name="Senoo K."/>
        </authorList>
    </citation>
    <scope>NUCLEOTIDE SEQUENCE [LARGE SCALE GENOMIC DNA]</scope>
    <source>
        <strain evidence="1 2">Red111</strain>
    </source>
</reference>
<name>A0A4S1CHM4_9BACT</name>
<dbReference type="RefSeq" id="WP_135870095.1">
    <property type="nucleotide sequence ID" value="NZ_SRSC01000002.1"/>
</dbReference>
<dbReference type="AlphaFoldDB" id="A0A4S1CHM4"/>
<evidence type="ECO:0000313" key="1">
    <source>
        <dbReference type="EMBL" id="TGU72620.1"/>
    </source>
</evidence>
<evidence type="ECO:0000313" key="2">
    <source>
        <dbReference type="Proteomes" id="UP000306416"/>
    </source>
</evidence>
<dbReference type="EMBL" id="SRSC01000002">
    <property type="protein sequence ID" value="TGU72620.1"/>
    <property type="molecule type" value="Genomic_DNA"/>
</dbReference>
<dbReference type="InterPro" id="IPR011990">
    <property type="entry name" value="TPR-like_helical_dom_sf"/>
</dbReference>
<accession>A0A4S1CHM4</accession>
<keyword evidence="2" id="KW-1185">Reference proteome</keyword>
<proteinExistence type="predicted"/>
<dbReference type="Proteomes" id="UP000306416">
    <property type="component" value="Unassembled WGS sequence"/>
</dbReference>
<dbReference type="InterPro" id="IPR019734">
    <property type="entry name" value="TPR_rpt"/>
</dbReference>
<protein>
    <submittedName>
        <fullName evidence="1">Tetratricopeptide repeat protein</fullName>
    </submittedName>
</protein>
<sequence length="150" mass="16411">MEPAPQEDAEKLTNRALCAFSAGEFSSALAQFERVLKIGDNPQLHSYLGFCIAKERGQVKKGAELCLASLEHEPQNPVHYLNLARVHQVAGDKPQAIVVLRQGMGMGGSEDIVALLAKLGTRKPPPLSFLSRDHFLNKWLGIALSRIGLR</sequence>
<gene>
    <name evidence="1" type="ORF">E4633_09985</name>
</gene>
<dbReference type="Gene3D" id="1.25.40.10">
    <property type="entry name" value="Tetratricopeptide repeat domain"/>
    <property type="match status" value="1"/>
</dbReference>
<comment type="caution">
    <text evidence="1">The sequence shown here is derived from an EMBL/GenBank/DDBJ whole genome shotgun (WGS) entry which is preliminary data.</text>
</comment>
<dbReference type="SUPFAM" id="SSF48452">
    <property type="entry name" value="TPR-like"/>
    <property type="match status" value="1"/>
</dbReference>
<dbReference type="SMART" id="SM00028">
    <property type="entry name" value="TPR"/>
    <property type="match status" value="2"/>
</dbReference>